<keyword evidence="4 6" id="KW-0520">NAD</keyword>
<feature type="domain" description="YjeF C-terminal" evidence="7">
    <location>
        <begin position="1"/>
        <end position="281"/>
    </location>
</feature>
<dbReference type="InterPro" id="IPR029056">
    <property type="entry name" value="Ribokinase-like"/>
</dbReference>
<keyword evidence="3 6" id="KW-0521">NADP</keyword>
<dbReference type="PANTHER" id="PTHR12592">
    <property type="entry name" value="ATP-DEPENDENT (S)-NAD(P)H-HYDRATE DEHYDRATASE FAMILY MEMBER"/>
    <property type="match status" value="1"/>
</dbReference>
<sequence>MLPARPEDSNKATFGHVLNIAGSVNFRGAAYLSTVSALRVGAGYAILAAIPPVIDAVSAQLPEAVYLPLPQEGSAISPKSFPLLASQIKPGTVCALGCGISALGCDLKIFNSFLHDFISLLIAKKIPLVLDADGLNWLAQSGENFHFDGNCVMTPHPMELARLLKTDVESIQKNREHFAQKASEKFHAIVLLKGHRTIIADGKNLHINETGNSALAKAGTGDCLTGMIAGFLAQKMSPFDAAVLGAKIHGLAGEFAAKEFSEYGVLASDLPKYAAKILRESELGNF</sequence>
<proteinExistence type="inferred from homology"/>
<keyword evidence="5 6" id="KW-0456">Lyase</keyword>
<comment type="catalytic activity">
    <reaction evidence="6">
        <text>(6S)-NADHX + ADP = AMP + phosphate + NADH + H(+)</text>
        <dbReference type="Rhea" id="RHEA:32223"/>
        <dbReference type="ChEBI" id="CHEBI:15378"/>
        <dbReference type="ChEBI" id="CHEBI:43474"/>
        <dbReference type="ChEBI" id="CHEBI:57945"/>
        <dbReference type="ChEBI" id="CHEBI:64074"/>
        <dbReference type="ChEBI" id="CHEBI:456215"/>
        <dbReference type="ChEBI" id="CHEBI:456216"/>
        <dbReference type="EC" id="4.2.1.136"/>
    </reaction>
</comment>
<feature type="binding site" evidence="6">
    <location>
        <position position="99"/>
    </location>
    <ligand>
        <name>(6S)-NADPHX</name>
        <dbReference type="ChEBI" id="CHEBI:64076"/>
    </ligand>
</feature>
<dbReference type="SUPFAM" id="SSF53613">
    <property type="entry name" value="Ribokinase-like"/>
    <property type="match status" value="1"/>
</dbReference>
<evidence type="ECO:0000256" key="5">
    <source>
        <dbReference type="ARBA" id="ARBA00023239"/>
    </source>
</evidence>
<dbReference type="EC" id="4.2.1.136" evidence="6"/>
<protein>
    <recommendedName>
        <fullName evidence="6">ADP-dependent (S)-NAD(P)H-hydrate dehydratase</fullName>
        <ecNumber evidence="6">4.2.1.136</ecNumber>
    </recommendedName>
    <alternativeName>
        <fullName evidence="6">ADP-dependent NAD(P)HX dehydratase</fullName>
    </alternativeName>
</protein>
<dbReference type="EMBL" id="QGHD01000005">
    <property type="protein sequence ID" value="PWL03505.1"/>
    <property type="molecule type" value="Genomic_DNA"/>
</dbReference>
<reference evidence="8 9" key="1">
    <citation type="submission" date="2018-05" db="EMBL/GenBank/DDBJ databases">
        <title>Animal gut microbial communities from fecal samples from Wisconsin, USA.</title>
        <authorList>
            <person name="Neumann A."/>
        </authorList>
    </citation>
    <scope>NUCLEOTIDE SEQUENCE [LARGE SCALE GENOMIC DNA]</scope>
    <source>
        <strain evidence="8 9">UWS4</strain>
    </source>
</reference>
<keyword evidence="2 6" id="KW-0067">ATP-binding</keyword>
<evidence type="ECO:0000256" key="6">
    <source>
        <dbReference type="HAMAP-Rule" id="MF_01965"/>
    </source>
</evidence>
<organism evidence="8 9">
    <name type="scientific">Hallerella porci</name>
    <dbReference type="NCBI Taxonomy" id="1945871"/>
    <lineage>
        <taxon>Bacteria</taxon>
        <taxon>Pseudomonadati</taxon>
        <taxon>Fibrobacterota</taxon>
        <taxon>Fibrobacteria</taxon>
        <taxon>Fibrobacterales</taxon>
        <taxon>Fibrobacteraceae</taxon>
        <taxon>Hallerella</taxon>
    </lineage>
</organism>
<comment type="catalytic activity">
    <reaction evidence="6">
        <text>(6S)-NADPHX + ADP = AMP + phosphate + NADPH + H(+)</text>
        <dbReference type="Rhea" id="RHEA:32235"/>
        <dbReference type="ChEBI" id="CHEBI:15378"/>
        <dbReference type="ChEBI" id="CHEBI:43474"/>
        <dbReference type="ChEBI" id="CHEBI:57783"/>
        <dbReference type="ChEBI" id="CHEBI:64076"/>
        <dbReference type="ChEBI" id="CHEBI:456215"/>
        <dbReference type="ChEBI" id="CHEBI:456216"/>
        <dbReference type="EC" id="4.2.1.136"/>
    </reaction>
</comment>
<evidence type="ECO:0000313" key="9">
    <source>
        <dbReference type="Proteomes" id="UP000245523"/>
    </source>
</evidence>
<dbReference type="PANTHER" id="PTHR12592:SF0">
    <property type="entry name" value="ATP-DEPENDENT (S)-NAD(P)H-HYDRATE DEHYDRATASE"/>
    <property type="match status" value="1"/>
</dbReference>
<comment type="caution">
    <text evidence="8">The sequence shown here is derived from an EMBL/GenBank/DDBJ whole genome shotgun (WGS) entry which is preliminary data.</text>
</comment>
<comment type="cofactor">
    <cofactor evidence="6">
        <name>Mg(2+)</name>
        <dbReference type="ChEBI" id="CHEBI:18420"/>
    </cofactor>
</comment>
<dbReference type="RefSeq" id="WP_106198019.1">
    <property type="nucleotide sequence ID" value="NZ_JAXEIU010000049.1"/>
</dbReference>
<dbReference type="HAMAP" id="MF_01965">
    <property type="entry name" value="NADHX_dehydratase"/>
    <property type="match status" value="1"/>
</dbReference>
<comment type="function">
    <text evidence="6">Catalyzes the dehydration of the S-form of NAD(P)HX at the expense of ADP, which is converted to AMP. Together with NAD(P)HX epimerase, which catalyzes the epimerization of the S- and R-forms, the enzyme allows the repair of both epimers of NAD(P)HX, a damaged form of NAD(P)H that is a result of enzymatic or heat-dependent hydration.</text>
</comment>
<accession>A0ABX5LM42</accession>
<evidence type="ECO:0000259" key="7">
    <source>
        <dbReference type="PROSITE" id="PS51383"/>
    </source>
</evidence>
<name>A0ABX5LM42_9BACT</name>
<dbReference type="CDD" id="cd01171">
    <property type="entry name" value="YXKO-related"/>
    <property type="match status" value="1"/>
</dbReference>
<dbReference type="InterPro" id="IPR000631">
    <property type="entry name" value="CARKD"/>
</dbReference>
<comment type="similarity">
    <text evidence="6">Belongs to the NnrD/CARKD family.</text>
</comment>
<feature type="binding site" evidence="6">
    <location>
        <position position="29"/>
    </location>
    <ligand>
        <name>(6S)-NADPHX</name>
        <dbReference type="ChEBI" id="CHEBI:64076"/>
    </ligand>
</feature>
<feature type="binding site" evidence="6">
    <location>
        <begin position="193"/>
        <end position="197"/>
    </location>
    <ligand>
        <name>AMP</name>
        <dbReference type="ChEBI" id="CHEBI:456215"/>
    </ligand>
</feature>
<dbReference type="Pfam" id="PF01256">
    <property type="entry name" value="Carb_kinase"/>
    <property type="match status" value="1"/>
</dbReference>
<dbReference type="Gene3D" id="3.40.1190.20">
    <property type="match status" value="1"/>
</dbReference>
<evidence type="ECO:0000256" key="1">
    <source>
        <dbReference type="ARBA" id="ARBA00022741"/>
    </source>
</evidence>
<keyword evidence="9" id="KW-1185">Reference proteome</keyword>
<dbReference type="Proteomes" id="UP000245523">
    <property type="component" value="Unassembled WGS sequence"/>
</dbReference>
<gene>
    <name evidence="6" type="primary">nnrD</name>
    <name evidence="8" type="ORF">B0H50_10548</name>
</gene>
<keyword evidence="1 6" id="KW-0547">Nucleotide-binding</keyword>
<feature type="binding site" evidence="6">
    <location>
        <position position="221"/>
    </location>
    <ligand>
        <name>AMP</name>
        <dbReference type="ChEBI" id="CHEBI:456215"/>
    </ligand>
</feature>
<dbReference type="PROSITE" id="PS51383">
    <property type="entry name" value="YJEF_C_3"/>
    <property type="match status" value="1"/>
</dbReference>
<dbReference type="NCBIfam" id="TIGR00196">
    <property type="entry name" value="yjeF_cterm"/>
    <property type="match status" value="1"/>
</dbReference>
<feature type="binding site" evidence="6">
    <location>
        <position position="222"/>
    </location>
    <ligand>
        <name>(6S)-NADPHX</name>
        <dbReference type="ChEBI" id="CHEBI:64076"/>
    </ligand>
</feature>
<evidence type="ECO:0000256" key="3">
    <source>
        <dbReference type="ARBA" id="ARBA00022857"/>
    </source>
</evidence>
<feature type="binding site" evidence="6">
    <location>
        <position position="156"/>
    </location>
    <ligand>
        <name>(6S)-NADPHX</name>
        <dbReference type="ChEBI" id="CHEBI:64076"/>
    </ligand>
</feature>
<evidence type="ECO:0000313" key="8">
    <source>
        <dbReference type="EMBL" id="PWL03505.1"/>
    </source>
</evidence>
<comment type="subunit">
    <text evidence="6">Homotetramer.</text>
</comment>
<evidence type="ECO:0000256" key="4">
    <source>
        <dbReference type="ARBA" id="ARBA00023027"/>
    </source>
</evidence>
<evidence type="ECO:0000256" key="2">
    <source>
        <dbReference type="ARBA" id="ARBA00022840"/>
    </source>
</evidence>